<evidence type="ECO:0000256" key="2">
    <source>
        <dbReference type="ARBA" id="ARBA00022837"/>
    </source>
</evidence>
<reference evidence="5 6" key="3">
    <citation type="journal article" date="2008" name="FEMS Microbiol. Ecol.">
        <title>Identification and characterization of genes underlying chitinolysis in Collimonas fungivorans Ter331.</title>
        <authorList>
            <person name="Fritsche K."/>
            <person name="de Boer W."/>
            <person name="Gerards S."/>
            <person name="van den Berg M."/>
            <person name="van Veen J.A."/>
            <person name="Leveau J.H."/>
        </authorList>
    </citation>
    <scope>NUCLEOTIDE SEQUENCE [LARGE SCALE GENOMIC DNA]</scope>
    <source>
        <strain evidence="5 6">Ter331</strain>
    </source>
</reference>
<dbReference type="KEGG" id="cfu:CFU_4444"/>
<dbReference type="Proteomes" id="UP000008392">
    <property type="component" value="Chromosome"/>
</dbReference>
<feature type="signal peptide" evidence="3">
    <location>
        <begin position="1"/>
        <end position="35"/>
    </location>
</feature>
<dbReference type="GO" id="GO:0046872">
    <property type="term" value="F:metal ion binding"/>
    <property type="evidence" value="ECO:0007669"/>
    <property type="project" value="UniProtKB-KW"/>
</dbReference>
<feature type="chain" id="PRO_5003397211" evidence="3">
    <location>
        <begin position="36"/>
        <end position="626"/>
    </location>
</feature>
<reference evidence="5 6" key="4">
    <citation type="journal article" date="2010" name="Environ. Microbiol.">
        <title>The bacterial genus Collimonas: mycophagy, weathering and other adaptive solutions to life in oligotrophic soil environments.</title>
        <authorList>
            <person name="Leveau J.H."/>
            <person name="Uroz S."/>
            <person name="de Boer W."/>
        </authorList>
    </citation>
    <scope>NUCLEOTIDE SEQUENCE [LARGE SCALE GENOMIC DNA]</scope>
    <source>
        <strain evidence="5 6">Ter331</strain>
    </source>
</reference>
<feature type="domain" description="PilY1 beta-propeller" evidence="4">
    <location>
        <begin position="154"/>
        <end position="484"/>
    </location>
</feature>
<sequence>MRRWCCCKAICFYKTPAMKTIFACICTFMLTIGWAANGWAANGRAANTPDEPPFIYTASYEAASWQGHVKAYPIGETGVSGTAQWDAADLIPAWQLRQILTAADEDAVIPFEWQHLDDRQKAALSSEDVLQYLRGDDALEIRHGGRFRDRKGKLGDIINSVPLYVGLSDSAYQWLPATAGGDSYQRFVDSKKQRRAMLYVGANDGMLHGFDAIDGVEKSAFIPRAVFDSLPVLSEAGYVHRLFVDGLLTAGDAYLGKGENAAWKTILLGSTGVAAKSLFALDASDPDASLGMPLLWQRGAEDDGQGAPDDDMGYQLGEAFAIRLRNGDWGAIYGNGYQSAKQGAVLYLVELAGGELIRKLVAGAAASQTPNGLSTPALVFSKQREVNAAYAGDLLGNLWKFDLGATEPQRWQAAFDGRPLFAAADDIGKSQSLILQPLLEHHPKGGALVMFGAGDKPQTASLYGIWEKTGAGPVADRNQLQRQTLAEVETGKWQLSGNAVNWNRQRGWYTDLPEKVGQVVGKLQIIDGVLWVLTYSAAEGKSYLIAIEYSTGGATPEAALADFPKTVSMIEVAPSTVTPAAITLPDGRRQLVIKGRDGTPHAIRLNTPERRLLRTWRQLPVPLTPE</sequence>
<reference evidence="5 6" key="5">
    <citation type="journal article" date="2011" name="ISME J.">
        <title>Dual transcriptional profiling of a bacterial/fungal confrontation: Collimonas fungivorans versus Aspergillus niger.</title>
        <authorList>
            <person name="Mela F."/>
            <person name="Fritsche K."/>
            <person name="de Boer W."/>
            <person name="van Veen J.A."/>
            <person name="de Graaff L.H."/>
            <person name="van den Berg M."/>
            <person name="Leveau J.H."/>
        </authorList>
    </citation>
    <scope>NUCLEOTIDE SEQUENCE [LARGE SCALE GENOMIC DNA]</scope>
    <source>
        <strain evidence="5 6">Ter331</strain>
    </source>
</reference>
<dbReference type="STRING" id="1005048.CFU_4444"/>
<accession>G0AFU5</accession>
<dbReference type="EMBL" id="CP002745">
    <property type="protein sequence ID" value="AEK64265.1"/>
    <property type="molecule type" value="Genomic_DNA"/>
</dbReference>
<dbReference type="InterPro" id="IPR008707">
    <property type="entry name" value="B-propeller_PilY1"/>
</dbReference>
<keyword evidence="3" id="KW-0732">Signal</keyword>
<evidence type="ECO:0000256" key="3">
    <source>
        <dbReference type="SAM" id="SignalP"/>
    </source>
</evidence>
<keyword evidence="2" id="KW-0106">Calcium</keyword>
<organism evidence="5 6">
    <name type="scientific">Collimonas fungivorans (strain Ter331)</name>
    <dbReference type="NCBI Taxonomy" id="1005048"/>
    <lineage>
        <taxon>Bacteria</taxon>
        <taxon>Pseudomonadati</taxon>
        <taxon>Pseudomonadota</taxon>
        <taxon>Betaproteobacteria</taxon>
        <taxon>Burkholderiales</taxon>
        <taxon>Oxalobacteraceae</taxon>
        <taxon>Collimonas</taxon>
    </lineage>
</organism>
<evidence type="ECO:0000259" key="4">
    <source>
        <dbReference type="Pfam" id="PF05567"/>
    </source>
</evidence>
<protein>
    <submittedName>
        <fullName evidence="5">Type 4 fimbrial biogenesis protein PilY1</fullName>
    </submittedName>
</protein>
<dbReference type="AlphaFoldDB" id="G0AFU5"/>
<dbReference type="eggNOG" id="COG3419">
    <property type="taxonomic scope" value="Bacteria"/>
</dbReference>
<evidence type="ECO:0000313" key="5">
    <source>
        <dbReference type="EMBL" id="AEK64265.1"/>
    </source>
</evidence>
<gene>
    <name evidence="5" type="ordered locus">CFU_4444</name>
</gene>
<keyword evidence="6" id="KW-1185">Reference proteome</keyword>
<evidence type="ECO:0000256" key="1">
    <source>
        <dbReference type="ARBA" id="ARBA00022723"/>
    </source>
</evidence>
<keyword evidence="1" id="KW-0479">Metal-binding</keyword>
<dbReference type="Pfam" id="PF05567">
    <property type="entry name" value="T4P_PilY1"/>
    <property type="match status" value="1"/>
</dbReference>
<reference evidence="6" key="6">
    <citation type="submission" date="2011-05" db="EMBL/GenBank/DDBJ databases">
        <title>Complete sequence of Collimonas fungivorans Ter331.</title>
        <authorList>
            <person name="Leveau J.H."/>
        </authorList>
    </citation>
    <scope>NUCLEOTIDE SEQUENCE [LARGE SCALE GENOMIC DNA]</scope>
    <source>
        <strain evidence="6">Ter331</strain>
    </source>
</reference>
<name>G0AFU5_COLFT</name>
<proteinExistence type="predicted"/>
<reference evidence="5 6" key="1">
    <citation type="journal article" date="2004" name="Environ. Microbiol.">
        <title>Phylogeny-function analysis of (meta)genomic libraries: screening for expression of ribosomal RNA genes by large-insert library fluorescent in situ hybridization (LIL-FISH).</title>
        <authorList>
            <person name="Leveau J.H."/>
            <person name="Gerards S."/>
            <person name="de Boer W."/>
            <person name="van Veen J.A."/>
        </authorList>
    </citation>
    <scope>NUCLEOTIDE SEQUENCE [LARGE SCALE GENOMIC DNA]</scope>
    <source>
        <strain evidence="5 6">Ter331</strain>
    </source>
</reference>
<dbReference type="HOGENOM" id="CLU_001890_3_1_4"/>
<reference evidence="5 6" key="2">
    <citation type="journal article" date="2006" name="J. Microbiol. Methods">
        <title>Genomic flank-sequencing of plasposon insertion sites for rapid identification of functional genes.</title>
        <authorList>
            <person name="Leveau J.H."/>
            <person name="Gerards S."/>
            <person name="Fritsche K."/>
            <person name="Zondag G."/>
            <person name="van Veen J.A."/>
        </authorList>
    </citation>
    <scope>NUCLEOTIDE SEQUENCE [LARGE SCALE GENOMIC DNA]</scope>
    <source>
        <strain evidence="5 6">Ter331</strain>
    </source>
</reference>
<evidence type="ECO:0000313" key="6">
    <source>
        <dbReference type="Proteomes" id="UP000008392"/>
    </source>
</evidence>